<evidence type="ECO:0000259" key="1">
    <source>
        <dbReference type="Pfam" id="PF20172"/>
    </source>
</evidence>
<gene>
    <name evidence="2" type="ORF">BOW51_11840</name>
</gene>
<proteinExistence type="predicted"/>
<name>A0A1T2KPI5_9GAMM</name>
<organism evidence="2 3">
    <name type="scientific">Solemya velesiana gill symbiont</name>
    <dbReference type="NCBI Taxonomy" id="1918948"/>
    <lineage>
        <taxon>Bacteria</taxon>
        <taxon>Pseudomonadati</taxon>
        <taxon>Pseudomonadota</taxon>
        <taxon>Gammaproteobacteria</taxon>
        <taxon>sulfur-oxidizing symbionts</taxon>
    </lineage>
</organism>
<evidence type="ECO:0000313" key="3">
    <source>
        <dbReference type="Proteomes" id="UP000190896"/>
    </source>
</evidence>
<dbReference type="EMBL" id="MPRJ01000102">
    <property type="protein sequence ID" value="OOZ34773.1"/>
    <property type="molecule type" value="Genomic_DNA"/>
</dbReference>
<sequence length="284" mass="32343">MSVKLPSYLQRNRFGVFHFRRVIPNDLRSIVGKREFQRTLRTHETIKAIPMARILALQTDQWFAELRMRKTKKSYPKPDCCTVKFSGPELCVEKEFKPEDFAAMSAAGMSPEEISSLVNANPLLPNQAPVFTPVPKQSQPQGTALSALIKRYNDNRIAKKGGKWRIPKGDKAKQRRLIEIFGDIDITLVEPEDAENVREKIMLLPANPATFRGQTVEQILNTKHEETLSVKTIKDHIDHYSVIFDWATTKRLYKEANPFTDVAPVDDRTKHELNRPGFVGGSTS</sequence>
<dbReference type="AlphaFoldDB" id="A0A1T2KPI5"/>
<reference evidence="2 3" key="1">
    <citation type="submission" date="2016-11" db="EMBL/GenBank/DDBJ databases">
        <title>Mixed transmission modes and dynamic genome evolution in an obligate animal-bacterial symbiosis.</title>
        <authorList>
            <person name="Russell S.L."/>
            <person name="Corbett-Detig R.B."/>
            <person name="Cavanaugh C.M."/>
        </authorList>
    </citation>
    <scope>NUCLEOTIDE SEQUENCE [LARGE SCALE GENOMIC DNA]</scope>
    <source>
        <strain evidence="2">Se-Cadez</strain>
    </source>
</reference>
<accession>A0A1T2KPI5</accession>
<dbReference type="Proteomes" id="UP000190896">
    <property type="component" value="Unassembled WGS sequence"/>
</dbReference>
<feature type="domain" description="DUF6538" evidence="1">
    <location>
        <begin position="8"/>
        <end position="68"/>
    </location>
</feature>
<dbReference type="RefSeq" id="WP_078488209.1">
    <property type="nucleotide sequence ID" value="NZ_MPRJ01000102.1"/>
</dbReference>
<dbReference type="Pfam" id="PF20172">
    <property type="entry name" value="DUF6538"/>
    <property type="match status" value="1"/>
</dbReference>
<keyword evidence="3" id="KW-1185">Reference proteome</keyword>
<evidence type="ECO:0000313" key="2">
    <source>
        <dbReference type="EMBL" id="OOZ34773.1"/>
    </source>
</evidence>
<protein>
    <recommendedName>
        <fullName evidence="1">DUF6538 domain-containing protein</fullName>
    </recommendedName>
</protein>
<dbReference type="OrthoDB" id="9784724at2"/>
<comment type="caution">
    <text evidence="2">The sequence shown here is derived from an EMBL/GenBank/DDBJ whole genome shotgun (WGS) entry which is preliminary data.</text>
</comment>
<dbReference type="InterPro" id="IPR046668">
    <property type="entry name" value="DUF6538"/>
</dbReference>